<feature type="transmembrane region" description="Helical" evidence="12">
    <location>
        <begin position="113"/>
        <end position="135"/>
    </location>
</feature>
<dbReference type="InterPro" id="IPR005467">
    <property type="entry name" value="His_kinase_dom"/>
</dbReference>
<dbReference type="FunFam" id="3.30.565.10:FF:000049">
    <property type="entry name" value="Two-component sensor histidine kinase"/>
    <property type="match status" value="1"/>
</dbReference>
<dbReference type="Pfam" id="PF02518">
    <property type="entry name" value="HATPase_c"/>
    <property type="match status" value="1"/>
</dbReference>
<comment type="subcellular location">
    <subcellularLocation>
        <location evidence="2">Membrane</location>
        <topology evidence="2">Multi-pass membrane protein</topology>
    </subcellularLocation>
</comment>
<dbReference type="SMART" id="SM00387">
    <property type="entry name" value="HATPase_c"/>
    <property type="match status" value="1"/>
</dbReference>
<dbReference type="Proteomes" id="UP000463224">
    <property type="component" value="Unassembled WGS sequence"/>
</dbReference>
<dbReference type="PANTHER" id="PTHR43047:SF9">
    <property type="entry name" value="HISTIDINE KINASE"/>
    <property type="match status" value="1"/>
</dbReference>
<feature type="transmembrane region" description="Helical" evidence="12">
    <location>
        <begin position="444"/>
        <end position="466"/>
    </location>
</feature>
<dbReference type="InterPro" id="IPR036890">
    <property type="entry name" value="HATPase_C_sf"/>
</dbReference>
<dbReference type="NCBIfam" id="NF041832">
    <property type="entry name" value="near_NosP_CTERM"/>
    <property type="match status" value="1"/>
</dbReference>
<dbReference type="SUPFAM" id="SSF47384">
    <property type="entry name" value="Homodimeric domain of signal transducing histidine kinase"/>
    <property type="match status" value="1"/>
</dbReference>
<keyword evidence="16" id="KW-1185">Reference proteome</keyword>
<dbReference type="AlphaFoldDB" id="A0A844QC13"/>
<dbReference type="Pfam" id="PF00512">
    <property type="entry name" value="HisKA"/>
    <property type="match status" value="1"/>
</dbReference>
<dbReference type="GO" id="GO:0000155">
    <property type="term" value="F:phosphorelay sensor kinase activity"/>
    <property type="evidence" value="ECO:0007669"/>
    <property type="project" value="InterPro"/>
</dbReference>
<keyword evidence="9 12" id="KW-1133">Transmembrane helix</keyword>
<dbReference type="EC" id="2.7.13.3" evidence="4"/>
<dbReference type="InterPro" id="IPR011006">
    <property type="entry name" value="CheY-like_superfamily"/>
</dbReference>
<dbReference type="CDD" id="cd00082">
    <property type="entry name" value="HisKA"/>
    <property type="match status" value="1"/>
</dbReference>
<keyword evidence="5 11" id="KW-0597">Phosphoprotein</keyword>
<evidence type="ECO:0000256" key="11">
    <source>
        <dbReference type="PROSITE-ProRule" id="PRU00169"/>
    </source>
</evidence>
<dbReference type="SUPFAM" id="SSF52172">
    <property type="entry name" value="CheY-like"/>
    <property type="match status" value="1"/>
</dbReference>
<dbReference type="SUPFAM" id="SSF55785">
    <property type="entry name" value="PYP-like sensor domain (PAS domain)"/>
    <property type="match status" value="1"/>
</dbReference>
<feature type="transmembrane region" description="Helical" evidence="12">
    <location>
        <begin position="383"/>
        <end position="404"/>
    </location>
</feature>
<dbReference type="PANTHER" id="PTHR43047">
    <property type="entry name" value="TWO-COMPONENT HISTIDINE PROTEIN KINASE"/>
    <property type="match status" value="1"/>
</dbReference>
<dbReference type="SMART" id="SM00448">
    <property type="entry name" value="REC"/>
    <property type="match status" value="1"/>
</dbReference>
<comment type="catalytic activity">
    <reaction evidence="1">
        <text>ATP + protein L-histidine = ADP + protein N-phospho-L-histidine.</text>
        <dbReference type="EC" id="2.7.13.3"/>
    </reaction>
</comment>
<evidence type="ECO:0000256" key="3">
    <source>
        <dbReference type="ARBA" id="ARBA00006434"/>
    </source>
</evidence>
<evidence type="ECO:0000256" key="12">
    <source>
        <dbReference type="SAM" id="Phobius"/>
    </source>
</evidence>
<feature type="transmembrane region" description="Helical" evidence="12">
    <location>
        <begin position="329"/>
        <end position="362"/>
    </location>
</feature>
<dbReference type="Gene3D" id="1.10.287.130">
    <property type="match status" value="1"/>
</dbReference>
<comment type="caution">
    <text evidence="15">The sequence shown here is derived from an EMBL/GenBank/DDBJ whole genome shotgun (WGS) entry which is preliminary data.</text>
</comment>
<evidence type="ECO:0000259" key="13">
    <source>
        <dbReference type="PROSITE" id="PS50109"/>
    </source>
</evidence>
<dbReference type="RefSeq" id="WP_156710563.1">
    <property type="nucleotide sequence ID" value="NZ_WPHG01000001.1"/>
</dbReference>
<evidence type="ECO:0000256" key="10">
    <source>
        <dbReference type="ARBA" id="ARBA00023136"/>
    </source>
</evidence>
<evidence type="ECO:0000259" key="14">
    <source>
        <dbReference type="PROSITE" id="PS50110"/>
    </source>
</evidence>
<evidence type="ECO:0000256" key="5">
    <source>
        <dbReference type="ARBA" id="ARBA00022553"/>
    </source>
</evidence>
<dbReference type="InterPro" id="IPR035965">
    <property type="entry name" value="PAS-like_dom_sf"/>
</dbReference>
<evidence type="ECO:0000256" key="9">
    <source>
        <dbReference type="ARBA" id="ARBA00022989"/>
    </source>
</evidence>
<feature type="domain" description="Response regulatory" evidence="14">
    <location>
        <begin position="1042"/>
        <end position="1158"/>
    </location>
</feature>
<keyword evidence="10 12" id="KW-0472">Membrane</keyword>
<evidence type="ECO:0000256" key="2">
    <source>
        <dbReference type="ARBA" id="ARBA00004141"/>
    </source>
</evidence>
<evidence type="ECO:0000256" key="1">
    <source>
        <dbReference type="ARBA" id="ARBA00000085"/>
    </source>
</evidence>
<accession>A0A844QC13</accession>
<name>A0A844QC13_9HYPH</name>
<dbReference type="CDD" id="cd00156">
    <property type="entry name" value="REC"/>
    <property type="match status" value="1"/>
</dbReference>
<dbReference type="Gene3D" id="3.40.50.2300">
    <property type="match status" value="1"/>
</dbReference>
<dbReference type="PROSITE" id="PS50109">
    <property type="entry name" value="HIS_KIN"/>
    <property type="match status" value="1"/>
</dbReference>
<dbReference type="Gene3D" id="3.30.565.10">
    <property type="entry name" value="Histidine kinase-like ATPase, C-terminal domain"/>
    <property type="match status" value="1"/>
</dbReference>
<evidence type="ECO:0000256" key="4">
    <source>
        <dbReference type="ARBA" id="ARBA00012438"/>
    </source>
</evidence>
<protein>
    <recommendedName>
        <fullName evidence="4">histidine kinase</fullName>
        <ecNumber evidence="4">2.7.13.3</ecNumber>
    </recommendedName>
</protein>
<feature type="transmembrane region" description="Helical" evidence="12">
    <location>
        <begin position="416"/>
        <end position="437"/>
    </location>
</feature>
<dbReference type="InterPro" id="IPR036097">
    <property type="entry name" value="HisK_dim/P_sf"/>
</dbReference>
<organism evidence="15 16">
    <name type="scientific">Nitratireductor arenosus</name>
    <dbReference type="NCBI Taxonomy" id="2682096"/>
    <lineage>
        <taxon>Bacteria</taxon>
        <taxon>Pseudomonadati</taxon>
        <taxon>Pseudomonadota</taxon>
        <taxon>Alphaproteobacteria</taxon>
        <taxon>Hyphomicrobiales</taxon>
        <taxon>Phyllobacteriaceae</taxon>
        <taxon>Nitratireductor</taxon>
    </lineage>
</organism>
<dbReference type="PROSITE" id="PS50110">
    <property type="entry name" value="RESPONSE_REGULATORY"/>
    <property type="match status" value="1"/>
</dbReference>
<reference evidence="15 16" key="1">
    <citation type="submission" date="2019-12" db="EMBL/GenBank/DDBJ databases">
        <title>Nitratireductor arenosus sp. nov., Isolated from sea sand, Jeju island, South Korea.</title>
        <authorList>
            <person name="Kim W."/>
        </authorList>
    </citation>
    <scope>NUCLEOTIDE SEQUENCE [LARGE SCALE GENOMIC DNA]</scope>
    <source>
        <strain evidence="15 16">CAU 1489</strain>
    </source>
</reference>
<feature type="transmembrane region" description="Helical" evidence="12">
    <location>
        <begin position="6"/>
        <end position="24"/>
    </location>
</feature>
<evidence type="ECO:0000256" key="6">
    <source>
        <dbReference type="ARBA" id="ARBA00022679"/>
    </source>
</evidence>
<proteinExistence type="inferred from homology"/>
<feature type="transmembrane region" description="Helical" evidence="12">
    <location>
        <begin position="192"/>
        <end position="219"/>
    </location>
</feature>
<dbReference type="EMBL" id="WPHG01000001">
    <property type="protein sequence ID" value="MVA95668.1"/>
    <property type="molecule type" value="Genomic_DNA"/>
</dbReference>
<dbReference type="PROSITE" id="PS50283">
    <property type="entry name" value="NA_SOLUT_SYMP_3"/>
    <property type="match status" value="1"/>
</dbReference>
<sequence>MSGWVVVIIAVAYVTMLFAIASIGDRRAAKRDPMRSRPIIYALSLAIYCTSWTFFGSVGLASERGFEFIAIYIGPTLVFLFGFPLLRRIIRLSKAEKITSIADFLSARYGKSFAVAAIATIIATVGAVPYIALQLKAISGSVSLMVEHYNGAPPAIDLFLGDISLLVALLLALFAVLFGTRHSDATEHQDGLVLAVAVESVVKLAAFLALGAMVTFVLFDGAGGLIDLIASDAAVSAALAYPTSLGTWFVLTGLSAFAIIMLPRQFYVMIVENRSETELRRASWVFPAYLVAINLFVLPIAFAGLAVVGEQTSADLYVLSLPLMSGHDLLAMVAFIGGLSAATAMVIVASVALSIMISNDLVIPLMFRRLLTHGRREREDWTTVILNVRRAAIFCILFVAFLYYRESTYNTRLASIGLMSFAAIAQFAPSFFGGLFWRGANARGALIGMTAGIVTWFYTLLLPSIAPPDTDIIVNGLFGLEALRPQALFGVEAEPLNHGTFWSLLVNTIGFVFGSLSRQAVPLERIQASIFVPRDVSPMPSLRRFRTAVTVNNLKDTISRYLGVERTERSFESFARSEGRRISGNEQADMALIRYSEQLLASAVGSSSARLVLSLLFQRNDPSAKDAYRLLDDASEALQHNRDLLQIALDQMEEGITVFDLDFRLTCWNRQFRTLFDLPDELGRVGVSLGQVVDALASRGDIADGAEADTIDRLTRFGKPWQIELLTSGRIIEVRSNPMPDGGIVATYADITQRVRADLALKAANETLEQRVADRTAELTRVNEELAQAQMLAEEANLGKTRFLAAAGHDILQPLNAARLYCSSLIERTSEEPVSAAAAAIESSLESVEFILGAVLDISRLDAGAMKPAVSAFRLDGLMRQIGTDFLPLAREKGLELRIVPSSLTVATDRNLMRRLLQNLVSNAIKYTRAGTVLVGARRRGGLVEIQVLDTGIGIPADQLNTVFREFHRLDAGAREAQGLGLGLSIVDRIARVLRLEIRIGSHHGRGTVFSVIMPVAPAIAVRAPSQPTNEPRAAYSLAGLRVLCIDNENRILDGMRLLLEGWGCDVATATGLAAYRGSGGSERGAPDVILADYHLDNDDGVAVIKALRKLHNETIPAILLTADRTGDVRHEATEIDVPVLNKPIKPAQLRSLLARWQRIRPAAE</sequence>
<feature type="transmembrane region" description="Helical" evidence="12">
    <location>
        <begin position="284"/>
        <end position="309"/>
    </location>
</feature>
<dbReference type="PRINTS" id="PR00344">
    <property type="entry name" value="BCTRLSENSOR"/>
</dbReference>
<dbReference type="Gene3D" id="3.30.450.20">
    <property type="entry name" value="PAS domain"/>
    <property type="match status" value="1"/>
</dbReference>
<dbReference type="InterPro" id="IPR001734">
    <property type="entry name" value="Na/solute_symporter"/>
</dbReference>
<dbReference type="Pfam" id="PF12860">
    <property type="entry name" value="PAS_7"/>
    <property type="match status" value="1"/>
</dbReference>
<keyword evidence="8" id="KW-0418">Kinase</keyword>
<dbReference type="FunFam" id="1.10.287.130:FF:000063">
    <property type="entry name" value="Hybrid sensor histidine kinase/response regulator"/>
    <property type="match status" value="1"/>
</dbReference>
<dbReference type="GO" id="GO:0005886">
    <property type="term" value="C:plasma membrane"/>
    <property type="evidence" value="ECO:0007669"/>
    <property type="project" value="TreeGrafter"/>
</dbReference>
<feature type="transmembrane region" description="Helical" evidence="12">
    <location>
        <begin position="39"/>
        <end position="62"/>
    </location>
</feature>
<dbReference type="SMART" id="SM00388">
    <property type="entry name" value="HisKA"/>
    <property type="match status" value="1"/>
</dbReference>
<dbReference type="GO" id="GO:0009927">
    <property type="term" value="F:histidine phosphotransfer kinase activity"/>
    <property type="evidence" value="ECO:0007669"/>
    <property type="project" value="TreeGrafter"/>
</dbReference>
<dbReference type="CDD" id="cd10322">
    <property type="entry name" value="SLC5sbd"/>
    <property type="match status" value="1"/>
</dbReference>
<dbReference type="InterPro" id="IPR003661">
    <property type="entry name" value="HisK_dim/P_dom"/>
</dbReference>
<keyword evidence="7 12" id="KW-0812">Transmembrane</keyword>
<feature type="transmembrane region" description="Helical" evidence="12">
    <location>
        <begin position="155"/>
        <end position="180"/>
    </location>
</feature>
<evidence type="ECO:0000256" key="8">
    <source>
        <dbReference type="ARBA" id="ARBA00022777"/>
    </source>
</evidence>
<feature type="modified residue" description="4-aspartylphosphate" evidence="11">
    <location>
        <position position="1093"/>
    </location>
</feature>
<dbReference type="Pfam" id="PF00072">
    <property type="entry name" value="Response_reg"/>
    <property type="match status" value="1"/>
</dbReference>
<evidence type="ECO:0000313" key="15">
    <source>
        <dbReference type="EMBL" id="MVA95668.1"/>
    </source>
</evidence>
<comment type="similarity">
    <text evidence="3">Belongs to the sodium:solute symporter (SSF) (TC 2.A.21) family.</text>
</comment>
<keyword evidence="6" id="KW-0808">Transferase</keyword>
<dbReference type="SUPFAM" id="SSF55874">
    <property type="entry name" value="ATPase domain of HSP90 chaperone/DNA topoisomerase II/histidine kinase"/>
    <property type="match status" value="1"/>
</dbReference>
<feature type="domain" description="Histidine kinase" evidence="13">
    <location>
        <begin position="806"/>
        <end position="1018"/>
    </location>
</feature>
<dbReference type="GO" id="GO:0022857">
    <property type="term" value="F:transmembrane transporter activity"/>
    <property type="evidence" value="ECO:0007669"/>
    <property type="project" value="InterPro"/>
</dbReference>
<dbReference type="InterPro" id="IPR001789">
    <property type="entry name" value="Sig_transdc_resp-reg_receiver"/>
</dbReference>
<feature type="transmembrane region" description="Helical" evidence="12">
    <location>
        <begin position="239"/>
        <end position="263"/>
    </location>
</feature>
<evidence type="ECO:0000313" key="16">
    <source>
        <dbReference type="Proteomes" id="UP000463224"/>
    </source>
</evidence>
<dbReference type="InterPro" id="IPR038377">
    <property type="entry name" value="Na/Glc_symporter_sf"/>
</dbReference>
<dbReference type="InterPro" id="IPR004358">
    <property type="entry name" value="Sig_transdc_His_kin-like_C"/>
</dbReference>
<dbReference type="Gene3D" id="1.20.1730.10">
    <property type="entry name" value="Sodium/glucose cotransporter"/>
    <property type="match status" value="1"/>
</dbReference>
<gene>
    <name evidence="15" type="ORF">GN330_00175</name>
</gene>
<dbReference type="InterPro" id="IPR003594">
    <property type="entry name" value="HATPase_dom"/>
</dbReference>
<evidence type="ECO:0000256" key="7">
    <source>
        <dbReference type="ARBA" id="ARBA00022692"/>
    </source>
</evidence>
<feature type="transmembrane region" description="Helical" evidence="12">
    <location>
        <begin position="68"/>
        <end position="86"/>
    </location>
</feature>